<dbReference type="Gene3D" id="3.30.1330.40">
    <property type="entry name" value="RutC-like"/>
    <property type="match status" value="1"/>
</dbReference>
<reference evidence="2 3" key="1">
    <citation type="submission" date="2020-02" db="EMBL/GenBank/DDBJ databases">
        <title>Genome sequence of strain CCNWXJ40-4.</title>
        <authorList>
            <person name="Gao J."/>
            <person name="Sun J."/>
        </authorList>
    </citation>
    <scope>NUCLEOTIDE SEQUENCE [LARGE SCALE GENOMIC DNA]</scope>
    <source>
        <strain evidence="2 3">CCNWXJ 40-4</strain>
    </source>
</reference>
<evidence type="ECO:0000256" key="1">
    <source>
        <dbReference type="ARBA" id="ARBA00010552"/>
    </source>
</evidence>
<dbReference type="RefSeq" id="WP_165030847.1">
    <property type="nucleotide sequence ID" value="NZ_JAAKZF010000032.1"/>
</dbReference>
<dbReference type="PANTHER" id="PTHR11803:SF39">
    <property type="entry name" value="2-IMINOBUTANOATE_2-IMINOPROPANOATE DEAMINASE"/>
    <property type="match status" value="1"/>
</dbReference>
<organism evidence="2 3">
    <name type="scientific">Allomesorhizobium camelthorni</name>
    <dbReference type="NCBI Taxonomy" id="475069"/>
    <lineage>
        <taxon>Bacteria</taxon>
        <taxon>Pseudomonadati</taxon>
        <taxon>Pseudomonadota</taxon>
        <taxon>Alphaproteobacteria</taxon>
        <taxon>Hyphomicrobiales</taxon>
        <taxon>Phyllobacteriaceae</taxon>
        <taxon>Allomesorhizobium</taxon>
    </lineage>
</organism>
<keyword evidence="3" id="KW-1185">Reference proteome</keyword>
<dbReference type="EMBL" id="JAAKZF010000032">
    <property type="protein sequence ID" value="NGO53455.1"/>
    <property type="molecule type" value="Genomic_DNA"/>
</dbReference>
<evidence type="ECO:0000313" key="2">
    <source>
        <dbReference type="EMBL" id="NGO53455.1"/>
    </source>
</evidence>
<dbReference type="InterPro" id="IPR035959">
    <property type="entry name" value="RutC-like_sf"/>
</dbReference>
<dbReference type="InterPro" id="IPR006175">
    <property type="entry name" value="YjgF/YER057c/UK114"/>
</dbReference>
<dbReference type="Proteomes" id="UP001642900">
    <property type="component" value="Unassembled WGS sequence"/>
</dbReference>
<dbReference type="Pfam" id="PF01042">
    <property type="entry name" value="Ribonuc_L-PSP"/>
    <property type="match status" value="1"/>
</dbReference>
<dbReference type="GO" id="GO:0005829">
    <property type="term" value="C:cytosol"/>
    <property type="evidence" value="ECO:0007669"/>
    <property type="project" value="TreeGrafter"/>
</dbReference>
<dbReference type="GO" id="GO:0019239">
    <property type="term" value="F:deaminase activity"/>
    <property type="evidence" value="ECO:0007669"/>
    <property type="project" value="TreeGrafter"/>
</dbReference>
<sequence length="130" mass="14140">MEKAYVSTDGAPRPRGHYAQAVRVGNMIFVSGQLPVIPGADETKFPEGMEAQALQVLRNVRAVLEEAGSSLSDVVNVQVLIPSNEYWAPFNDVYKRMMGANKPARTVIRGGELPIPGILLEMTVMAVTQN</sequence>
<dbReference type="PANTHER" id="PTHR11803">
    <property type="entry name" value="2-IMINOBUTANOATE/2-IMINOPROPANOATE DEAMINASE RIDA"/>
    <property type="match status" value="1"/>
</dbReference>
<name>A0A6G4WF68_9HYPH</name>
<accession>A0A6G4WF68</accession>
<dbReference type="SUPFAM" id="SSF55298">
    <property type="entry name" value="YjgF-like"/>
    <property type="match status" value="1"/>
</dbReference>
<protein>
    <submittedName>
        <fullName evidence="2">RidA family protein</fullName>
    </submittedName>
</protein>
<comment type="similarity">
    <text evidence="1">Belongs to the RutC family.</text>
</comment>
<dbReference type="AlphaFoldDB" id="A0A6G4WF68"/>
<proteinExistence type="inferred from homology"/>
<gene>
    <name evidence="2" type="ORF">G6N73_20205</name>
</gene>
<dbReference type="FunFam" id="3.30.1330.40:FF:000001">
    <property type="entry name" value="L-PSP family endoribonuclease"/>
    <property type="match status" value="1"/>
</dbReference>
<evidence type="ECO:0000313" key="3">
    <source>
        <dbReference type="Proteomes" id="UP001642900"/>
    </source>
</evidence>
<comment type="caution">
    <text evidence="2">The sequence shown here is derived from an EMBL/GenBank/DDBJ whole genome shotgun (WGS) entry which is preliminary data.</text>
</comment>
<dbReference type="CDD" id="cd00448">
    <property type="entry name" value="YjgF_YER057c_UK114_family"/>
    <property type="match status" value="1"/>
</dbReference>